<name>A0A6J5F2Y2_9BURK</name>
<dbReference type="PANTHER" id="PTHR35603:SF2">
    <property type="entry name" value="OUTER MEMBRANE LIPOPROTEIN"/>
    <property type="match status" value="1"/>
</dbReference>
<gene>
    <name evidence="6" type="ORF">LMG29542_07139</name>
</gene>
<reference evidence="6 7" key="1">
    <citation type="submission" date="2020-04" db="EMBL/GenBank/DDBJ databases">
        <authorList>
            <person name="De Canck E."/>
        </authorList>
    </citation>
    <scope>NUCLEOTIDE SEQUENCE [LARGE SCALE GENOMIC DNA]</scope>
    <source>
        <strain evidence="6 7">LMG 29542</strain>
    </source>
</reference>
<dbReference type="Proteomes" id="UP000494363">
    <property type="component" value="Unassembled WGS sequence"/>
</dbReference>
<evidence type="ECO:0000259" key="5">
    <source>
        <dbReference type="Pfam" id="PF05433"/>
    </source>
</evidence>
<evidence type="ECO:0000256" key="4">
    <source>
        <dbReference type="SAM" id="Phobius"/>
    </source>
</evidence>
<protein>
    <recommendedName>
        <fullName evidence="5">Glycine zipper 2TM domain-containing protein</fullName>
    </recommendedName>
</protein>
<feature type="domain" description="Glycine zipper 2TM" evidence="5">
    <location>
        <begin position="153"/>
        <end position="194"/>
    </location>
</feature>
<dbReference type="RefSeq" id="WP_175232480.1">
    <property type="nucleotide sequence ID" value="NZ_JBHTEA010000007.1"/>
</dbReference>
<dbReference type="InterPro" id="IPR051407">
    <property type="entry name" value="Bact_OM_lipoprot/Surf_antigen"/>
</dbReference>
<keyword evidence="2 4" id="KW-0472">Membrane</keyword>
<evidence type="ECO:0000256" key="2">
    <source>
        <dbReference type="ARBA" id="ARBA00023136"/>
    </source>
</evidence>
<dbReference type="InterPro" id="IPR008816">
    <property type="entry name" value="Gly_zipper_2TM_dom"/>
</dbReference>
<evidence type="ECO:0000256" key="1">
    <source>
        <dbReference type="ARBA" id="ARBA00004370"/>
    </source>
</evidence>
<feature type="compositionally biased region" description="Polar residues" evidence="3">
    <location>
        <begin position="94"/>
        <end position="107"/>
    </location>
</feature>
<evidence type="ECO:0000313" key="7">
    <source>
        <dbReference type="Proteomes" id="UP000494363"/>
    </source>
</evidence>
<evidence type="ECO:0000256" key="3">
    <source>
        <dbReference type="SAM" id="MobiDB-lite"/>
    </source>
</evidence>
<feature type="compositionally biased region" description="Low complexity" evidence="3">
    <location>
        <begin position="58"/>
        <end position="75"/>
    </location>
</feature>
<comment type="subcellular location">
    <subcellularLocation>
        <location evidence="1">Membrane</location>
    </subcellularLocation>
</comment>
<keyword evidence="4" id="KW-0812">Transmembrane</keyword>
<keyword evidence="4" id="KW-1133">Transmembrane helix</keyword>
<dbReference type="EMBL" id="CADIKH010000070">
    <property type="protein sequence ID" value="CAB3773190.1"/>
    <property type="molecule type" value="Genomic_DNA"/>
</dbReference>
<evidence type="ECO:0000313" key="6">
    <source>
        <dbReference type="EMBL" id="CAB3773190.1"/>
    </source>
</evidence>
<dbReference type="AlphaFoldDB" id="A0A6J5F2Y2"/>
<keyword evidence="7" id="KW-1185">Reference proteome</keyword>
<sequence>MNSNVPQSKGIHPLIAAAACAVILVSVVAVAVMTGVFPRSKGDGATAVAQAASAAPIASAPQSVAPAPQQSAPAAERSRTEPAHSRTEPRYSHRPQNSEPKYTQQPQQYEPKYNQQPQQYLPPQPPYPEVTDRNVGVVESITPIKKEGGDSGLGAVGGAVAGGLLGDQIGNGRGRTAATIAGALGGVLVGNQVEQHLRSETLYQVRVRMPDGSNRVITYKQQPNVAVGQRVRVDNNSIIGPG</sequence>
<dbReference type="Pfam" id="PF05433">
    <property type="entry name" value="Rick_17kDa_Anti"/>
    <property type="match status" value="1"/>
</dbReference>
<dbReference type="GO" id="GO:0019867">
    <property type="term" value="C:outer membrane"/>
    <property type="evidence" value="ECO:0007669"/>
    <property type="project" value="InterPro"/>
</dbReference>
<organism evidence="6 7">
    <name type="scientific">Paraburkholderia humisilvae</name>
    <dbReference type="NCBI Taxonomy" id="627669"/>
    <lineage>
        <taxon>Bacteria</taxon>
        <taxon>Pseudomonadati</taxon>
        <taxon>Pseudomonadota</taxon>
        <taxon>Betaproteobacteria</taxon>
        <taxon>Burkholderiales</taxon>
        <taxon>Burkholderiaceae</taxon>
        <taxon>Paraburkholderia</taxon>
    </lineage>
</organism>
<accession>A0A6J5F2Y2</accession>
<proteinExistence type="predicted"/>
<feature type="transmembrane region" description="Helical" evidence="4">
    <location>
        <begin position="14"/>
        <end position="37"/>
    </location>
</feature>
<dbReference type="PANTHER" id="PTHR35603">
    <property type="match status" value="1"/>
</dbReference>
<feature type="compositionally biased region" description="Basic and acidic residues" evidence="3">
    <location>
        <begin position="76"/>
        <end position="91"/>
    </location>
</feature>
<feature type="region of interest" description="Disordered" evidence="3">
    <location>
        <begin position="58"/>
        <end position="107"/>
    </location>
</feature>